<dbReference type="PANTHER" id="PTHR21727:SF0">
    <property type="entry name" value="MRNA (2'-O-METHYLADENOSINE-N(6)-)-METHYLTRANSFERASE"/>
    <property type="match status" value="1"/>
</dbReference>
<comment type="caution">
    <text evidence="2">The sequence shown here is derived from an EMBL/GenBank/DDBJ whole genome shotgun (WGS) entry which is preliminary data.</text>
</comment>
<dbReference type="OrthoDB" id="193787at2759"/>
<proteinExistence type="predicted"/>
<gene>
    <name evidence="2" type="ORF">FisN_4Hh340</name>
</gene>
<dbReference type="AlphaFoldDB" id="A0A1Z5KQC3"/>
<evidence type="ECO:0000313" key="3">
    <source>
        <dbReference type="Proteomes" id="UP000198406"/>
    </source>
</evidence>
<protein>
    <recommendedName>
        <fullName evidence="1">PCIF1 WW domain-containing protein</fullName>
    </recommendedName>
</protein>
<organism evidence="2 3">
    <name type="scientific">Fistulifera solaris</name>
    <name type="common">Oleaginous diatom</name>
    <dbReference type="NCBI Taxonomy" id="1519565"/>
    <lineage>
        <taxon>Eukaryota</taxon>
        <taxon>Sar</taxon>
        <taxon>Stramenopiles</taxon>
        <taxon>Ochrophyta</taxon>
        <taxon>Bacillariophyta</taxon>
        <taxon>Bacillariophyceae</taxon>
        <taxon>Bacillariophycidae</taxon>
        <taxon>Naviculales</taxon>
        <taxon>Naviculaceae</taxon>
        <taxon>Fistulifera</taxon>
    </lineage>
</organism>
<evidence type="ECO:0000259" key="1">
    <source>
        <dbReference type="Pfam" id="PF12237"/>
    </source>
</evidence>
<dbReference type="GO" id="GO:0099122">
    <property type="term" value="F:RNA polymerase II C-terminal domain binding"/>
    <property type="evidence" value="ECO:0007669"/>
    <property type="project" value="InterPro"/>
</dbReference>
<feature type="domain" description="PCIF1 WW" evidence="1">
    <location>
        <begin position="287"/>
        <end position="474"/>
    </location>
</feature>
<accession>A0A1Z5KQC3</accession>
<dbReference type="Pfam" id="PF12237">
    <property type="entry name" value="PCIF1_WW"/>
    <property type="match status" value="1"/>
</dbReference>
<dbReference type="InParanoid" id="A0A1Z5KQC3"/>
<reference evidence="2 3" key="1">
    <citation type="journal article" date="2015" name="Plant Cell">
        <title>Oil accumulation by the oleaginous diatom Fistulifera solaris as revealed by the genome and transcriptome.</title>
        <authorList>
            <person name="Tanaka T."/>
            <person name="Maeda Y."/>
            <person name="Veluchamy A."/>
            <person name="Tanaka M."/>
            <person name="Abida H."/>
            <person name="Marechal E."/>
            <person name="Bowler C."/>
            <person name="Muto M."/>
            <person name="Sunaga Y."/>
            <person name="Tanaka M."/>
            <person name="Yoshino T."/>
            <person name="Taniguchi T."/>
            <person name="Fukuda Y."/>
            <person name="Nemoto M."/>
            <person name="Matsumoto M."/>
            <person name="Wong P.S."/>
            <person name="Aburatani S."/>
            <person name="Fujibuchi W."/>
        </authorList>
    </citation>
    <scope>NUCLEOTIDE SEQUENCE [LARGE SCALE GENOMIC DNA]</scope>
    <source>
        <strain evidence="2 3">JPCC DA0580</strain>
    </source>
</reference>
<evidence type="ECO:0000313" key="2">
    <source>
        <dbReference type="EMBL" id="GAX28469.1"/>
    </source>
</evidence>
<dbReference type="EMBL" id="BDSP01000273">
    <property type="protein sequence ID" value="GAX28469.1"/>
    <property type="molecule type" value="Genomic_DNA"/>
</dbReference>
<dbReference type="InterPro" id="IPR039881">
    <property type="entry name" value="PCIF1-like"/>
</dbReference>
<dbReference type="InterPro" id="IPR022035">
    <property type="entry name" value="PCIF1_WW"/>
</dbReference>
<dbReference type="Proteomes" id="UP000198406">
    <property type="component" value="Unassembled WGS sequence"/>
</dbReference>
<name>A0A1Z5KQC3_FISSO</name>
<dbReference type="GO" id="GO:0016422">
    <property type="term" value="F:mRNA (2'-O-methyladenosine-N6-)-methyltransferase activity"/>
    <property type="evidence" value="ECO:0007669"/>
    <property type="project" value="InterPro"/>
</dbReference>
<dbReference type="PANTHER" id="PTHR21727">
    <property type="entry name" value="PHOSPHORYLATED CTD INTERACTING FACTOR 1"/>
    <property type="match status" value="1"/>
</dbReference>
<keyword evidence="3" id="KW-1185">Reference proteome</keyword>
<sequence length="534" mass="60688">MVKTSKKRKRAETTTSELFLVSGTNHASEATSIDDCLQELEAFASASRPEKTSKPFPGIEFSNSVQGVAVQVPQAYRNEMQKRVKEWNSSFGLFVKKGDYTPGLLPSFEVEIARHFQIKELSKFVLQTGAKMPSFERWLLDSKIEEMLSRVTPADPVLTGNVSEEHPASKRLVKELAEHLKEKDDDAENSALNIVKELCRRTQRTAIPEIQSQARRCAHQTPLKNEKITVEFDRKDDRSYVLLQFSRKKWKKPFLIRLNKSHYEKLEDRFSRVHTLDASSKLEWTRSSGVDRKEKQAFQLIVMTMVLRYSSLSGGQLLDDLRGGGMQGAVHSEVFEVLGDFFSGSPVHECFASPLNAYSPCFNSAFSEDLDWHFGSVRNFFADFVPVEGCLEANPPFSPGLMDAMVDCIEHSIHGADRHRKCLTYVVIVPTFDTSASLPQAKKFAKASFIRMVRGEWCRLHIILSARSHGYIEGAQHLRPTQFKDSTYDTSVIVLQSKLARKQDLDEERFEKALRVAFASRHKEEIARRSQLPS</sequence>